<evidence type="ECO:0000313" key="2">
    <source>
        <dbReference type="EMBL" id="MDR7134367.1"/>
    </source>
</evidence>
<gene>
    <name evidence="2" type="ORF">J2X06_001551</name>
</gene>
<dbReference type="EMBL" id="JAVDVY010000001">
    <property type="protein sequence ID" value="MDR7134367.1"/>
    <property type="molecule type" value="Genomic_DNA"/>
</dbReference>
<keyword evidence="3" id="KW-1185">Reference proteome</keyword>
<sequence>MNLPCKLVMVDAADAGLPGYAAEFSWGTTQSTDDVFRFTPQENVDRVELSEIADSDPVPGPPLTRPTK</sequence>
<feature type="region of interest" description="Disordered" evidence="1">
    <location>
        <begin position="49"/>
        <end position="68"/>
    </location>
</feature>
<reference evidence="2 3" key="1">
    <citation type="submission" date="2023-07" db="EMBL/GenBank/DDBJ databases">
        <title>Sorghum-associated microbial communities from plants grown in Nebraska, USA.</title>
        <authorList>
            <person name="Schachtman D."/>
        </authorList>
    </citation>
    <scope>NUCLEOTIDE SEQUENCE [LARGE SCALE GENOMIC DNA]</scope>
    <source>
        <strain evidence="2 3">BE198</strain>
    </source>
</reference>
<protein>
    <submittedName>
        <fullName evidence="2">Uncharacterized protein</fullName>
    </submittedName>
</protein>
<proteinExistence type="predicted"/>
<dbReference type="RefSeq" id="WP_310060497.1">
    <property type="nucleotide sequence ID" value="NZ_JAVDVY010000001.1"/>
</dbReference>
<evidence type="ECO:0000256" key="1">
    <source>
        <dbReference type="SAM" id="MobiDB-lite"/>
    </source>
</evidence>
<dbReference type="InterPro" id="IPR019207">
    <property type="entry name" value="DUF2092"/>
</dbReference>
<dbReference type="Proteomes" id="UP001251524">
    <property type="component" value="Unassembled WGS sequence"/>
</dbReference>
<name>A0ABU1W9S9_9GAMM</name>
<evidence type="ECO:0000313" key="3">
    <source>
        <dbReference type="Proteomes" id="UP001251524"/>
    </source>
</evidence>
<accession>A0ABU1W9S9</accession>
<dbReference type="Pfam" id="PF09865">
    <property type="entry name" value="DUF2092"/>
    <property type="match status" value="1"/>
</dbReference>
<organism evidence="2 3">
    <name type="scientific">Lysobacter niastensis</name>
    <dbReference type="NCBI Taxonomy" id="380629"/>
    <lineage>
        <taxon>Bacteria</taxon>
        <taxon>Pseudomonadati</taxon>
        <taxon>Pseudomonadota</taxon>
        <taxon>Gammaproteobacteria</taxon>
        <taxon>Lysobacterales</taxon>
        <taxon>Lysobacteraceae</taxon>
        <taxon>Lysobacter</taxon>
    </lineage>
</organism>
<comment type="caution">
    <text evidence="2">The sequence shown here is derived from an EMBL/GenBank/DDBJ whole genome shotgun (WGS) entry which is preliminary data.</text>
</comment>
<feature type="compositionally biased region" description="Pro residues" evidence="1">
    <location>
        <begin position="58"/>
        <end position="68"/>
    </location>
</feature>